<sequence>MKRIILLAAISLIVSRAFSQTAPPADLVTIQQSLNKLNVLGSVLYVAAHPDDENTRLLAYLAQEKHYRTGYLSLTRGDGGQNLIGNEQGELLGLIRTQELLAARRVDGAEQFFSRANDFGFSKGPDETLKIWDHEKVLGDAVWVIRKFRPDVIICRFPTTGEGGHGHHTSSAIIAQEAFAAAADPKRFPEQLKYVQTWQAKRLLWNTFSFGSTNTTAANQFKIDIGVYNSTIGKGYGEVAADSRSNHKTQGFGTAKQRGRALEYFKTILGDAPKDSLMYGVNTTWTRVTGGEPIAEQINYIKKNFDRENPQNSVPALIDVLARVGAIKDTYWRTQKSRELKDLIAACGGLWFESYAMEPTYAVGDSIGIISQLYTPYLLPIPQFEVRSTPKYSNIYEDRLGHAFKPGELLRDTLNKGAGKIEAKLTQPYWLVSPHSLGTYTLANDTLAGNPENPDYPRIWFSYNMGGKKVTYERKIMYKYVDPAKGEIYAPVVVAPPVTANILSKDYIFSTQQPQTVQVKLQSFTNATGSIGLQAPSGWKVSPEKITFANKAKGTEWVETFTVVPTSTKPHTDILKAVVTTGGKEWSMGIQRITYEHIPAITLFPPAEAKLINIDLKTAGKKVGYIAGAGDMVPEALTQVGYEVHQLTESDIMNTDLSSYDAIVVGVRAYNVNRRLVVEQPKLMEYVNNGGNMVVQYNVYQPLVLNKIGPYPFKIVNERVTDENAKVTFLEPQSPVLNYPNKITDADFDGWIQERGLYFVNNIDNQYHKILSMADPGEKQNPGSLIVCDYGKGRFAYTSLDFFRELPAGVAGAYRLFVNLLSRPK</sequence>
<keyword evidence="1" id="KW-0732">Signal</keyword>
<dbReference type="PANTHER" id="PTHR12993:SF11">
    <property type="entry name" value="N-ACETYLGLUCOSAMINYL-PHOSPHATIDYLINOSITOL DE-N-ACETYLASE"/>
    <property type="match status" value="1"/>
</dbReference>
<dbReference type="InterPro" id="IPR024078">
    <property type="entry name" value="LmbE-like_dom_sf"/>
</dbReference>
<dbReference type="InterPro" id="IPR003737">
    <property type="entry name" value="GlcNAc_PI_deacetylase-related"/>
</dbReference>
<dbReference type="EMBL" id="BAABCV010000004">
    <property type="protein sequence ID" value="GAA4091957.1"/>
    <property type="molecule type" value="Genomic_DNA"/>
</dbReference>
<organism evidence="2 3">
    <name type="scientific">Mucilaginibacter panaciglaebae</name>
    <dbReference type="NCBI Taxonomy" id="502331"/>
    <lineage>
        <taxon>Bacteria</taxon>
        <taxon>Pseudomonadati</taxon>
        <taxon>Bacteroidota</taxon>
        <taxon>Sphingobacteriia</taxon>
        <taxon>Sphingobacteriales</taxon>
        <taxon>Sphingobacteriaceae</taxon>
        <taxon>Mucilaginibacter</taxon>
    </lineage>
</organism>
<feature type="signal peptide" evidence="1">
    <location>
        <begin position="1"/>
        <end position="19"/>
    </location>
</feature>
<dbReference type="PANTHER" id="PTHR12993">
    <property type="entry name" value="N-ACETYLGLUCOSAMINYL-PHOSPHATIDYLINOSITOL DE-N-ACETYLASE-RELATED"/>
    <property type="match status" value="1"/>
</dbReference>
<evidence type="ECO:0000256" key="1">
    <source>
        <dbReference type="SAM" id="SignalP"/>
    </source>
</evidence>
<dbReference type="Proteomes" id="UP001500841">
    <property type="component" value="Unassembled WGS sequence"/>
</dbReference>
<dbReference type="RefSeq" id="WP_345101905.1">
    <property type="nucleotide sequence ID" value="NZ_BAABCV010000004.1"/>
</dbReference>
<gene>
    <name evidence="2" type="ORF">GCM10022392_12460</name>
</gene>
<evidence type="ECO:0008006" key="4">
    <source>
        <dbReference type="Google" id="ProtNLM"/>
    </source>
</evidence>
<dbReference type="SUPFAM" id="SSF102588">
    <property type="entry name" value="LmbE-like"/>
    <property type="match status" value="1"/>
</dbReference>
<protein>
    <recommendedName>
        <fullName evidence="4">PIG-L family deacetylase</fullName>
    </recommendedName>
</protein>
<evidence type="ECO:0000313" key="3">
    <source>
        <dbReference type="Proteomes" id="UP001500841"/>
    </source>
</evidence>
<accession>A0ABP7WN87</accession>
<proteinExistence type="predicted"/>
<dbReference type="SUPFAM" id="SSF52317">
    <property type="entry name" value="Class I glutamine amidotransferase-like"/>
    <property type="match status" value="1"/>
</dbReference>
<evidence type="ECO:0000313" key="2">
    <source>
        <dbReference type="EMBL" id="GAA4091957.1"/>
    </source>
</evidence>
<keyword evidence="3" id="KW-1185">Reference proteome</keyword>
<dbReference type="InterPro" id="IPR029062">
    <property type="entry name" value="Class_I_gatase-like"/>
</dbReference>
<dbReference type="Gene3D" id="3.40.50.10320">
    <property type="entry name" value="LmbE-like"/>
    <property type="match status" value="1"/>
</dbReference>
<comment type="caution">
    <text evidence="2">The sequence shown here is derived from an EMBL/GenBank/DDBJ whole genome shotgun (WGS) entry which is preliminary data.</text>
</comment>
<reference evidence="3" key="1">
    <citation type="journal article" date="2019" name="Int. J. Syst. Evol. Microbiol.">
        <title>The Global Catalogue of Microorganisms (GCM) 10K type strain sequencing project: providing services to taxonomists for standard genome sequencing and annotation.</title>
        <authorList>
            <consortium name="The Broad Institute Genomics Platform"/>
            <consortium name="The Broad Institute Genome Sequencing Center for Infectious Disease"/>
            <person name="Wu L."/>
            <person name="Ma J."/>
        </authorList>
    </citation>
    <scope>NUCLEOTIDE SEQUENCE [LARGE SCALE GENOMIC DNA]</scope>
    <source>
        <strain evidence="3">JCM 17085</strain>
    </source>
</reference>
<dbReference type="Pfam" id="PF02585">
    <property type="entry name" value="PIG-L"/>
    <property type="match status" value="1"/>
</dbReference>
<name>A0ABP7WN87_9SPHI</name>
<feature type="chain" id="PRO_5045400157" description="PIG-L family deacetylase" evidence="1">
    <location>
        <begin position="20"/>
        <end position="825"/>
    </location>
</feature>